<reference evidence="2 3" key="1">
    <citation type="submission" date="2017-01" db="EMBL/GenBank/DDBJ databases">
        <authorList>
            <person name="Mah S.A."/>
            <person name="Swanson W.J."/>
            <person name="Moy G.W."/>
            <person name="Vacquier V.D."/>
        </authorList>
    </citation>
    <scope>NUCLEOTIDE SEQUENCE [LARGE SCALE GENOMIC DNA]</scope>
    <source>
        <strain evidence="2 3">CPCC 203464</strain>
    </source>
</reference>
<dbReference type="Gene3D" id="3.30.950.30">
    <property type="entry name" value="Schlafen, AAA domain"/>
    <property type="match status" value="1"/>
</dbReference>
<dbReference type="InterPro" id="IPR007421">
    <property type="entry name" value="Schlafen_AlbA_2_dom"/>
</dbReference>
<evidence type="ECO:0000259" key="1">
    <source>
        <dbReference type="Pfam" id="PF04326"/>
    </source>
</evidence>
<feature type="domain" description="Schlafen AlbA-2" evidence="1">
    <location>
        <begin position="27"/>
        <end position="145"/>
    </location>
</feature>
<protein>
    <submittedName>
        <fullName evidence="2">Putative DNA-binding domain-containing protein</fullName>
    </submittedName>
</protein>
<gene>
    <name evidence="2" type="ORF">SAMN05445060_4039</name>
</gene>
<dbReference type="STRING" id="1344003.SAMN05445060_4039"/>
<proteinExistence type="predicted"/>
<evidence type="ECO:0000313" key="3">
    <source>
        <dbReference type="Proteomes" id="UP000186218"/>
    </source>
</evidence>
<accession>A0A1N7HDT4</accession>
<dbReference type="AlphaFoldDB" id="A0A1N7HDT4"/>
<keyword evidence="2" id="KW-0238">DNA-binding</keyword>
<keyword evidence="3" id="KW-1185">Reference proteome</keyword>
<evidence type="ECO:0000313" key="2">
    <source>
        <dbReference type="EMBL" id="SIS23044.1"/>
    </source>
</evidence>
<dbReference type="EMBL" id="FTNT01000016">
    <property type="protein sequence ID" value="SIS23044.1"/>
    <property type="molecule type" value="Genomic_DNA"/>
</dbReference>
<dbReference type="Proteomes" id="UP000186218">
    <property type="component" value="Unassembled WGS sequence"/>
</dbReference>
<name>A0A1N7HDT4_9NOCA</name>
<dbReference type="InterPro" id="IPR038461">
    <property type="entry name" value="Schlafen_AlbA_2_dom_sf"/>
</dbReference>
<dbReference type="OrthoDB" id="4314023at2"/>
<dbReference type="Pfam" id="PF04326">
    <property type="entry name" value="SLFN_AlbA_2"/>
    <property type="match status" value="1"/>
</dbReference>
<dbReference type="GO" id="GO:0003677">
    <property type="term" value="F:DNA binding"/>
    <property type="evidence" value="ECO:0007669"/>
    <property type="project" value="UniProtKB-KW"/>
</dbReference>
<sequence length="392" mass="42401">MPIHPGRWAPATEQDLREAAANGLLEETHYLDLKRELKPGPSGNKEIAKDIAAFALDGGTILIGIDEDTTPPSLYPVPLDGLAERIEQVGLTRVDEPVQVRCRSIPSADDATLGSLVVEVAASARAPHMTDGRFYGRGDKTNRPLHTAEVERLLTSRRANRADALARAWEIHDDISRTGLMVATAEPLTTTQDNPLEALSADDDWINQLNAIRTSSTVREHQNFAPNLSEAIAFQRRASGVALTRGMYSGRFLGGSDAAELVFEESGRLALASDRAVTTFKPRPSDEAIAVMLEAVILGQVDFLVRAAAQVATRYHFGASWRFCLVVADTHDAIAYTSVTHGFSDGPPYTSNAYERVADASLADMTDAPTTIVDKLTAPLLRGLASRFTLGQ</sequence>
<organism evidence="2 3">
    <name type="scientific">Williamsia sterculiae</name>
    <dbReference type="NCBI Taxonomy" id="1344003"/>
    <lineage>
        <taxon>Bacteria</taxon>
        <taxon>Bacillati</taxon>
        <taxon>Actinomycetota</taxon>
        <taxon>Actinomycetes</taxon>
        <taxon>Mycobacteriales</taxon>
        <taxon>Nocardiaceae</taxon>
        <taxon>Williamsia</taxon>
    </lineage>
</organism>